<dbReference type="AlphaFoldDB" id="E3M0T0"/>
<dbReference type="CTD" id="9804000"/>
<gene>
    <name evidence="1" type="ORF">CRE_06412</name>
</gene>
<dbReference type="Proteomes" id="UP000008281">
    <property type="component" value="Unassembled WGS sequence"/>
</dbReference>
<dbReference type="GeneID" id="9804000"/>
<reference evidence="1" key="1">
    <citation type="submission" date="2007-07" db="EMBL/GenBank/DDBJ databases">
        <title>PCAP assembly of the Caenorhabditis remanei genome.</title>
        <authorList>
            <consortium name="The Caenorhabditis remanei Sequencing Consortium"/>
            <person name="Wilson R.K."/>
        </authorList>
    </citation>
    <scope>NUCLEOTIDE SEQUENCE [LARGE SCALE GENOMIC DNA]</scope>
    <source>
        <strain evidence="1">PB4641</strain>
    </source>
</reference>
<organism evidence="2">
    <name type="scientific">Caenorhabditis remanei</name>
    <name type="common">Caenorhabditis vulgaris</name>
    <dbReference type="NCBI Taxonomy" id="31234"/>
    <lineage>
        <taxon>Eukaryota</taxon>
        <taxon>Metazoa</taxon>
        <taxon>Ecdysozoa</taxon>
        <taxon>Nematoda</taxon>
        <taxon>Chromadorea</taxon>
        <taxon>Rhabditida</taxon>
        <taxon>Rhabditina</taxon>
        <taxon>Rhabditomorpha</taxon>
        <taxon>Rhabditoidea</taxon>
        <taxon>Rhabditidae</taxon>
        <taxon>Peloderinae</taxon>
        <taxon>Caenorhabditis</taxon>
    </lineage>
</organism>
<evidence type="ECO:0000313" key="1">
    <source>
        <dbReference type="EMBL" id="EFO88992.1"/>
    </source>
</evidence>
<keyword evidence="2" id="KW-1185">Reference proteome</keyword>
<name>E3M0T0_CAERE</name>
<dbReference type="HOGENOM" id="CLU_3175904_0_0_1"/>
<dbReference type="RefSeq" id="XP_003110203.2">
    <property type="nucleotide sequence ID" value="XM_003110155.2"/>
</dbReference>
<protein>
    <submittedName>
        <fullName evidence="1">Uncharacterized protein</fullName>
    </submittedName>
</protein>
<dbReference type="EMBL" id="DS268421">
    <property type="protein sequence ID" value="EFO88992.1"/>
    <property type="molecule type" value="Genomic_DNA"/>
</dbReference>
<evidence type="ECO:0000313" key="2">
    <source>
        <dbReference type="Proteomes" id="UP000008281"/>
    </source>
</evidence>
<accession>E3M0T0</accession>
<dbReference type="InParanoid" id="E3M0T0"/>
<dbReference type="KEGG" id="crq:GCK72_006785"/>
<proteinExistence type="predicted"/>
<sequence>MAKIVAPEPNPCKDSLNALCQIISQLKDQIPKDKMSQISKICPTIYY</sequence>